<proteinExistence type="inferred from homology"/>
<dbReference type="InterPro" id="IPR042264">
    <property type="entry name" value="DPH1/DPH2_2"/>
</dbReference>
<dbReference type="InterPro" id="IPR042263">
    <property type="entry name" value="DPH1/DPH2_1"/>
</dbReference>
<evidence type="ECO:0000256" key="5">
    <source>
        <dbReference type="ARBA" id="ARBA00022691"/>
    </source>
</evidence>
<dbReference type="InterPro" id="IPR016435">
    <property type="entry name" value="DPH1/DPH2"/>
</dbReference>
<keyword evidence="10" id="KW-0004">4Fe-4S</keyword>
<dbReference type="Proteomes" id="UP000273278">
    <property type="component" value="Chromosome"/>
</dbReference>
<gene>
    <name evidence="11" type="ORF">BKD89_01820</name>
</gene>
<dbReference type="GeneID" id="41321166"/>
<evidence type="ECO:0000256" key="10">
    <source>
        <dbReference type="PIRNR" id="PIRNR004967"/>
    </source>
</evidence>
<dbReference type="NCBIfam" id="TIGR03682">
    <property type="entry name" value="arCOG04112"/>
    <property type="match status" value="1"/>
</dbReference>
<dbReference type="Gene3D" id="3.40.50.11860">
    <property type="entry name" value="Diphthamide synthesis DPH1/DPH2 domain 3"/>
    <property type="match status" value="1"/>
</dbReference>
<dbReference type="InterPro" id="IPR042265">
    <property type="entry name" value="DPH1/DPH2_3"/>
</dbReference>
<dbReference type="Pfam" id="PF01866">
    <property type="entry name" value="Diphthamide_syn"/>
    <property type="match status" value="1"/>
</dbReference>
<reference evidence="11 12" key="1">
    <citation type="submission" date="2016-10" db="EMBL/GenBank/DDBJ databases">
        <title>Complete genome of the TMA-utilizing, human hosted archaeon Methanomethylophilus alvus Gen. nov, sp. nov., strain Mx-05, derived from a pure culture.</title>
        <authorList>
            <person name="Brugere J.-F."/>
            <person name="Ben Hania W."/>
            <person name="Chaudhary P.P."/>
            <person name="Gaci N."/>
            <person name="Borrel G."/>
            <person name="Cao Van Tuat L."/>
            <person name="Fardeau M.-L."/>
            <person name="Harris H.M.B."/>
            <person name="O'Toole P.W."/>
            <person name="Ollivier B."/>
        </authorList>
    </citation>
    <scope>NUCLEOTIDE SEQUENCE [LARGE SCALE GENOMIC DNA]</scope>
    <source>
        <strain evidence="11 12">Mx-05</strain>
    </source>
</reference>
<comment type="function">
    <text evidence="10">Catalyzes the first step of diphthamide biosynthesis, i.e. the transfer of the 3-amino-3-carboxypropyl group from S-adenosyl-L-methionine (SAM) to the C2 position of the imidazole ring of the target histidine residue in translation elongation factor 2 (EF-2).</text>
</comment>
<dbReference type="AlphaFoldDB" id="A0A3G3IFK1"/>
<evidence type="ECO:0000256" key="2">
    <source>
        <dbReference type="ARBA" id="ARBA00005156"/>
    </source>
</evidence>
<dbReference type="NCBIfam" id="TIGR00322">
    <property type="entry name" value="diphth2_R"/>
    <property type="match status" value="1"/>
</dbReference>
<dbReference type="GO" id="GO:0017183">
    <property type="term" value="P:protein histidyl modification to diphthamide"/>
    <property type="evidence" value="ECO:0007669"/>
    <property type="project" value="UniProtKB-UniRule"/>
</dbReference>
<dbReference type="PIRSF" id="PIRSF004967">
    <property type="entry name" value="DPH1"/>
    <property type="match status" value="1"/>
</dbReference>
<keyword evidence="5 10" id="KW-0949">S-adenosyl-L-methionine</keyword>
<dbReference type="PANTHER" id="PTHR10762">
    <property type="entry name" value="DIPHTHAMIDE BIOSYNTHESIS PROTEIN"/>
    <property type="match status" value="1"/>
</dbReference>
<comment type="similarity">
    <text evidence="10">Belongs to the DPH1/DPH2 family.</text>
</comment>
<evidence type="ECO:0000256" key="9">
    <source>
        <dbReference type="ARBA" id="ARBA00048403"/>
    </source>
</evidence>
<evidence type="ECO:0000256" key="3">
    <source>
        <dbReference type="ARBA" id="ARBA00012221"/>
    </source>
</evidence>
<dbReference type="Gene3D" id="3.40.50.11850">
    <property type="entry name" value="Diphthamide synthesis DPH1/DPH2 domain 2"/>
    <property type="match status" value="1"/>
</dbReference>
<keyword evidence="4 10" id="KW-0808">Transferase</keyword>
<dbReference type="SFLD" id="SFLDS00032">
    <property type="entry name" value="Radical_SAM_3-amino-3-carboxyp"/>
    <property type="match status" value="1"/>
</dbReference>
<accession>A0A3G3IFK1</accession>
<comment type="catalytic activity">
    <reaction evidence="9 10">
        <text>L-histidyl-[translation elongation factor 2] + S-adenosyl-L-methionine = 2-[(3S)-amino-3-carboxypropyl]-L-histidyl-[translation elongation factor 2] + S-methyl-5'-thioadenosine + H(+)</text>
        <dbReference type="Rhea" id="RHEA:36783"/>
        <dbReference type="Rhea" id="RHEA-COMP:9748"/>
        <dbReference type="Rhea" id="RHEA-COMP:9749"/>
        <dbReference type="ChEBI" id="CHEBI:15378"/>
        <dbReference type="ChEBI" id="CHEBI:17509"/>
        <dbReference type="ChEBI" id="CHEBI:29979"/>
        <dbReference type="ChEBI" id="CHEBI:59789"/>
        <dbReference type="ChEBI" id="CHEBI:73995"/>
        <dbReference type="EC" id="2.5.1.108"/>
    </reaction>
</comment>
<protein>
    <recommendedName>
        <fullName evidence="3 10">2-(3-amino-3-carboxypropyl)histidine synthase</fullName>
        <ecNumber evidence="3 10">2.5.1.108</ecNumber>
    </recommendedName>
</protein>
<dbReference type="EMBL" id="CP017686">
    <property type="protein sequence ID" value="AYQ54551.1"/>
    <property type="molecule type" value="Genomic_DNA"/>
</dbReference>
<sequence>MFDLQIEDIESWIRGRGFTSVALQLPEGLKIRATELSDRIFKDTGATAVILGYPCYGACDLFTSYKNYAQGLIHFGHSPIPNLPQDPDVMYVEARAEVDIAESVKRVAGTLPSRIGLLASVQYVGLISKAKEILESEGKTVFVGRGDSRICYPGQVLGCNCSAAVAVQDEVGCYLFLGEGDFHPLAATFGVERKVVILNPITGEVRSVDDVKDRILRRRFAAIELARPAEKYLVIVCGKIGQYRPTEAERISRLLREAGKEVYTLVTDEVSPQTLIPFKVDAYVNTACPRIAMDDSVRYAHPMLTIPEAEIVLGKRTWDDYVFDSI</sequence>
<evidence type="ECO:0000256" key="1">
    <source>
        <dbReference type="ARBA" id="ARBA00001966"/>
    </source>
</evidence>
<dbReference type="UniPathway" id="UPA00559"/>
<comment type="cofactor">
    <cofactor evidence="1 10">
        <name>[4Fe-4S] cluster</name>
        <dbReference type="ChEBI" id="CHEBI:49883"/>
    </cofactor>
</comment>
<evidence type="ECO:0000256" key="8">
    <source>
        <dbReference type="ARBA" id="ARBA00023014"/>
    </source>
</evidence>
<dbReference type="GO" id="GO:0051539">
    <property type="term" value="F:4 iron, 4 sulfur cluster binding"/>
    <property type="evidence" value="ECO:0007669"/>
    <property type="project" value="UniProtKB-UniRule"/>
</dbReference>
<keyword evidence="8 10" id="KW-0411">Iron-sulfur</keyword>
<comment type="pathway">
    <text evidence="2 10">Protein modification; peptidyl-diphthamide biosynthesis.</text>
</comment>
<dbReference type="PANTHER" id="PTHR10762:SF1">
    <property type="entry name" value="2-(3-AMINO-3-CARBOXYPROPYL)HISTIDINE SYNTHASE SUBUNIT 1"/>
    <property type="match status" value="1"/>
</dbReference>
<dbReference type="InterPro" id="IPR022428">
    <property type="entry name" value="Dph2_arc"/>
</dbReference>
<dbReference type="GO" id="GO:0090560">
    <property type="term" value="F:2-(3-amino-3-carboxypropyl)histidine synthase activity"/>
    <property type="evidence" value="ECO:0007669"/>
    <property type="project" value="UniProtKB-UniRule"/>
</dbReference>
<evidence type="ECO:0000313" key="12">
    <source>
        <dbReference type="Proteomes" id="UP000273278"/>
    </source>
</evidence>
<organism evidence="11 12">
    <name type="scientific">Methanomethylophilus alvi</name>
    <dbReference type="NCBI Taxonomy" id="1291540"/>
    <lineage>
        <taxon>Archaea</taxon>
        <taxon>Methanobacteriati</taxon>
        <taxon>Thermoplasmatota</taxon>
        <taxon>Thermoplasmata</taxon>
        <taxon>Methanomassiliicoccales</taxon>
        <taxon>Methanomethylophilaceae</taxon>
        <taxon>Methanomethylophilus</taxon>
    </lineage>
</organism>
<dbReference type="RefSeq" id="WP_015504265.1">
    <property type="nucleotide sequence ID" value="NZ_CP017686.1"/>
</dbReference>
<keyword evidence="6 10" id="KW-0479">Metal-binding</keyword>
<evidence type="ECO:0000256" key="6">
    <source>
        <dbReference type="ARBA" id="ARBA00022723"/>
    </source>
</evidence>
<evidence type="ECO:0000313" key="11">
    <source>
        <dbReference type="EMBL" id="AYQ54551.1"/>
    </source>
</evidence>
<evidence type="ECO:0000256" key="4">
    <source>
        <dbReference type="ARBA" id="ARBA00022679"/>
    </source>
</evidence>
<name>A0A3G3IFK1_9ARCH</name>
<dbReference type="Gene3D" id="3.40.50.11840">
    <property type="entry name" value="Diphthamide synthesis DPH1/DPH2 domain 1"/>
    <property type="match status" value="1"/>
</dbReference>
<keyword evidence="7 10" id="KW-0408">Iron</keyword>
<dbReference type="GO" id="GO:0046872">
    <property type="term" value="F:metal ion binding"/>
    <property type="evidence" value="ECO:0007669"/>
    <property type="project" value="UniProtKB-KW"/>
</dbReference>
<dbReference type="EC" id="2.5.1.108" evidence="3 10"/>
<dbReference type="InterPro" id="IPR035435">
    <property type="entry name" value="DPH1/DPH2_euk_archaea"/>
</dbReference>
<dbReference type="OMA" id="PGQVLGC"/>
<evidence type="ECO:0000256" key="7">
    <source>
        <dbReference type="ARBA" id="ARBA00023004"/>
    </source>
</evidence>